<evidence type="ECO:0000313" key="5">
    <source>
        <dbReference type="Proteomes" id="UP000051048"/>
    </source>
</evidence>
<dbReference type="Gene3D" id="3.10.350.10">
    <property type="entry name" value="LysM domain"/>
    <property type="match status" value="1"/>
</dbReference>
<comment type="caution">
    <text evidence="4">The sequence shown here is derived from an EMBL/GenBank/DDBJ whole genome shotgun (WGS) entry which is preliminary data.</text>
</comment>
<dbReference type="RefSeq" id="WP_025020644.1">
    <property type="nucleotide sequence ID" value="NZ_AZFH01000181.1"/>
</dbReference>
<dbReference type="PANTHER" id="PTHR33734">
    <property type="entry name" value="LYSM DOMAIN-CONTAINING GPI-ANCHORED PROTEIN 2"/>
    <property type="match status" value="1"/>
</dbReference>
<feature type="domain" description="LysM" evidence="3">
    <location>
        <begin position="91"/>
        <end position="134"/>
    </location>
</feature>
<dbReference type="PATRIC" id="fig|1423740.3.peg.1589"/>
<evidence type="ECO:0000256" key="1">
    <source>
        <dbReference type="SAM" id="MobiDB-lite"/>
    </source>
</evidence>
<dbReference type="EMBL" id="AZFH01000181">
    <property type="protein sequence ID" value="KRL77062.1"/>
    <property type="molecule type" value="Genomic_DNA"/>
</dbReference>
<dbReference type="OrthoDB" id="2307551at2"/>
<protein>
    <recommendedName>
        <fullName evidence="3">LysM domain-containing protein</fullName>
    </recommendedName>
</protein>
<name>A0A0R1T5P9_9LACO</name>
<dbReference type="GO" id="GO:0008932">
    <property type="term" value="F:lytic endotransglycosylase activity"/>
    <property type="evidence" value="ECO:0007669"/>
    <property type="project" value="TreeGrafter"/>
</dbReference>
<dbReference type="Pfam" id="PF01476">
    <property type="entry name" value="LysM"/>
    <property type="match status" value="1"/>
</dbReference>
<dbReference type="CDD" id="cd00118">
    <property type="entry name" value="LysM"/>
    <property type="match status" value="1"/>
</dbReference>
<dbReference type="PROSITE" id="PS51782">
    <property type="entry name" value="LYSM"/>
    <property type="match status" value="1"/>
</dbReference>
<keyword evidence="2" id="KW-1133">Transmembrane helix</keyword>
<dbReference type="InterPro" id="IPR036779">
    <property type="entry name" value="LysM_dom_sf"/>
</dbReference>
<dbReference type="SUPFAM" id="SSF54106">
    <property type="entry name" value="LysM domain"/>
    <property type="match status" value="1"/>
</dbReference>
<accession>A0A0R1T5P9</accession>
<proteinExistence type="predicted"/>
<keyword evidence="2" id="KW-0812">Transmembrane</keyword>
<dbReference type="Proteomes" id="UP000051048">
    <property type="component" value="Unassembled WGS sequence"/>
</dbReference>
<organism evidence="4 5">
    <name type="scientific">Ligilactobacillus equi DSM 15833 = JCM 10991</name>
    <dbReference type="NCBI Taxonomy" id="1423740"/>
    <lineage>
        <taxon>Bacteria</taxon>
        <taxon>Bacillati</taxon>
        <taxon>Bacillota</taxon>
        <taxon>Bacilli</taxon>
        <taxon>Lactobacillales</taxon>
        <taxon>Lactobacillaceae</taxon>
        <taxon>Ligilactobacillus</taxon>
    </lineage>
</organism>
<evidence type="ECO:0000259" key="3">
    <source>
        <dbReference type="PROSITE" id="PS51782"/>
    </source>
</evidence>
<evidence type="ECO:0000313" key="4">
    <source>
        <dbReference type="EMBL" id="KRL77062.1"/>
    </source>
</evidence>
<feature type="transmembrane region" description="Helical" evidence="2">
    <location>
        <begin position="15"/>
        <end position="37"/>
    </location>
</feature>
<dbReference type="STRING" id="1423740.FC36_GL001464"/>
<feature type="compositionally biased region" description="Low complexity" evidence="1">
    <location>
        <begin position="137"/>
        <end position="157"/>
    </location>
</feature>
<dbReference type="PANTHER" id="PTHR33734:SF22">
    <property type="entry name" value="MEMBRANE-BOUND LYTIC MUREIN TRANSGLYCOSYLASE D"/>
    <property type="match status" value="1"/>
</dbReference>
<gene>
    <name evidence="4" type="ORF">FC36_GL001464</name>
</gene>
<dbReference type="AlphaFoldDB" id="A0A0R1T5P9"/>
<feature type="region of interest" description="Disordered" evidence="1">
    <location>
        <begin position="135"/>
        <end position="172"/>
    </location>
</feature>
<reference evidence="4 5" key="1">
    <citation type="journal article" date="2015" name="Genome Announc.">
        <title>Expanding the biotechnology potential of lactobacilli through comparative genomics of 213 strains and associated genera.</title>
        <authorList>
            <person name="Sun Z."/>
            <person name="Harris H.M."/>
            <person name="McCann A."/>
            <person name="Guo C."/>
            <person name="Argimon S."/>
            <person name="Zhang W."/>
            <person name="Yang X."/>
            <person name="Jeffery I.B."/>
            <person name="Cooney J.C."/>
            <person name="Kagawa T.F."/>
            <person name="Liu W."/>
            <person name="Song Y."/>
            <person name="Salvetti E."/>
            <person name="Wrobel A."/>
            <person name="Rasinkangas P."/>
            <person name="Parkhill J."/>
            <person name="Rea M.C."/>
            <person name="O'Sullivan O."/>
            <person name="Ritari J."/>
            <person name="Douillard F.P."/>
            <person name="Paul Ross R."/>
            <person name="Yang R."/>
            <person name="Briner A.E."/>
            <person name="Felis G.E."/>
            <person name="de Vos W.M."/>
            <person name="Barrangou R."/>
            <person name="Klaenhammer T.R."/>
            <person name="Caufield P.W."/>
            <person name="Cui Y."/>
            <person name="Zhang H."/>
            <person name="O'Toole P.W."/>
        </authorList>
    </citation>
    <scope>NUCLEOTIDE SEQUENCE [LARGE SCALE GENOMIC DNA]</scope>
    <source>
        <strain evidence="4 5">DSM 15833</strain>
    </source>
</reference>
<dbReference type="InterPro" id="IPR018392">
    <property type="entry name" value="LysM"/>
</dbReference>
<sequence>MSTRSKHKKHRLSKVWLWLLGILVAIVVVVFVSQLSFVKDRLAQTTGNVAVYQKQEYEKQRAIAKKKYGQQATSFSETSQKSLKKTKTKYTYYTVQSGDYLSTIAQDYGLTVEEIMKLNKLDSKVVSVGQKLKLPKNATQTSRNSSTNSSNDNYYGDTSDDTDTSATTGDAY</sequence>
<keyword evidence="2" id="KW-0472">Membrane</keyword>
<dbReference type="SMART" id="SM00257">
    <property type="entry name" value="LysM"/>
    <property type="match status" value="1"/>
</dbReference>
<evidence type="ECO:0000256" key="2">
    <source>
        <dbReference type="SAM" id="Phobius"/>
    </source>
</evidence>